<reference evidence="1 2" key="1">
    <citation type="submission" date="2005-07" db="EMBL/GenBank/DDBJ databases">
        <authorList>
            <person name="Mural R.J."/>
            <person name="Li P.W."/>
            <person name="Adams M.D."/>
            <person name="Amanatides P.G."/>
            <person name="Baden-Tillson H."/>
            <person name="Barnstead M."/>
            <person name="Chin S.H."/>
            <person name="Dew I."/>
            <person name="Evans C.A."/>
            <person name="Ferriera S."/>
            <person name="Flanigan M."/>
            <person name="Fosler C."/>
            <person name="Glodek A."/>
            <person name="Gu Z."/>
            <person name="Holt R.A."/>
            <person name="Jennings D."/>
            <person name="Kraft C.L."/>
            <person name="Lu F."/>
            <person name="Nguyen T."/>
            <person name="Nusskern D.R."/>
            <person name="Pfannkoch C.M."/>
            <person name="Sitter C."/>
            <person name="Sutton G.G."/>
            <person name="Venter J.C."/>
            <person name="Wang Z."/>
            <person name="Woodage T."/>
            <person name="Zheng X.H."/>
            <person name="Zhong F."/>
        </authorList>
    </citation>
    <scope>NUCLEOTIDE SEQUENCE [LARGE SCALE GENOMIC DNA]</scope>
    <source>
        <strain>BN</strain>
        <strain evidence="2">Sprague-Dawley</strain>
    </source>
</reference>
<accession>A6KGY8</accession>
<evidence type="ECO:0000313" key="2">
    <source>
        <dbReference type="Proteomes" id="UP000234681"/>
    </source>
</evidence>
<organism evidence="1 2">
    <name type="scientific">Rattus norvegicus</name>
    <name type="common">Rat</name>
    <dbReference type="NCBI Taxonomy" id="10116"/>
    <lineage>
        <taxon>Eukaryota</taxon>
        <taxon>Metazoa</taxon>
        <taxon>Chordata</taxon>
        <taxon>Craniata</taxon>
        <taxon>Vertebrata</taxon>
        <taxon>Euteleostomi</taxon>
        <taxon>Mammalia</taxon>
        <taxon>Eutheria</taxon>
        <taxon>Euarchontoglires</taxon>
        <taxon>Glires</taxon>
        <taxon>Rodentia</taxon>
        <taxon>Myomorpha</taxon>
        <taxon>Muroidea</taxon>
        <taxon>Muridae</taxon>
        <taxon>Murinae</taxon>
        <taxon>Rattus</taxon>
    </lineage>
</organism>
<gene>
    <name evidence="1" type="ORF">rCG_23570</name>
</gene>
<dbReference type="AlphaFoldDB" id="A6KGY8"/>
<dbReference type="Proteomes" id="UP000234681">
    <property type="component" value="Chromosome 15"/>
</dbReference>
<dbReference type="EMBL" id="CH474049">
    <property type="protein sequence ID" value="EDM14219.1"/>
    <property type="molecule type" value="Genomic_DNA"/>
</dbReference>
<protein>
    <submittedName>
        <fullName evidence="1">RCG23570, isoform CRA_c</fullName>
    </submittedName>
</protein>
<evidence type="ECO:0000313" key="1">
    <source>
        <dbReference type="EMBL" id="EDM14219.1"/>
    </source>
</evidence>
<proteinExistence type="predicted"/>
<name>A6KGY8_RAT</name>
<sequence length="107" mass="12034">MVNRVLLKSSPKGHSLPYCACTRNQSRPNQPPTLGYVLKCLNKTVHKRGVFDGHRGRRDLFRRSKWDMTATQYGWGPGCTVKSVCPQYMQLRILGHQVAVSGEACMA</sequence>